<dbReference type="InterPro" id="IPR043502">
    <property type="entry name" value="DNA/RNA_pol_sf"/>
</dbReference>
<keyword evidence="2" id="KW-1185">Reference proteome</keyword>
<reference evidence="2" key="1">
    <citation type="journal article" date="2018" name="Nat. Microbiol.">
        <title>Leveraging single-cell genomics to expand the fungal tree of life.</title>
        <authorList>
            <person name="Ahrendt S.R."/>
            <person name="Quandt C.A."/>
            <person name="Ciobanu D."/>
            <person name="Clum A."/>
            <person name="Salamov A."/>
            <person name="Andreopoulos B."/>
            <person name="Cheng J.F."/>
            <person name="Woyke T."/>
            <person name="Pelin A."/>
            <person name="Henrissat B."/>
            <person name="Reynolds N.K."/>
            <person name="Benny G.L."/>
            <person name="Smith M.E."/>
            <person name="James T.Y."/>
            <person name="Grigoriev I.V."/>
        </authorList>
    </citation>
    <scope>NUCLEOTIDE SEQUENCE [LARGE SCALE GENOMIC DNA]</scope>
    <source>
        <strain evidence="2">RSA 468</strain>
    </source>
</reference>
<gene>
    <name evidence="1" type="ORF">BJ085DRAFT_5536</name>
</gene>
<organism evidence="1 2">
    <name type="scientific">Dimargaris cristalligena</name>
    <dbReference type="NCBI Taxonomy" id="215637"/>
    <lineage>
        <taxon>Eukaryota</taxon>
        <taxon>Fungi</taxon>
        <taxon>Fungi incertae sedis</taxon>
        <taxon>Zoopagomycota</taxon>
        <taxon>Kickxellomycotina</taxon>
        <taxon>Dimargaritomycetes</taxon>
        <taxon>Dimargaritales</taxon>
        <taxon>Dimargaritaceae</taxon>
        <taxon>Dimargaris</taxon>
    </lineage>
</organism>
<dbReference type="Proteomes" id="UP000268162">
    <property type="component" value="Unassembled WGS sequence"/>
</dbReference>
<dbReference type="Gene3D" id="3.10.10.10">
    <property type="entry name" value="HIV Type 1 Reverse Transcriptase, subunit A, domain 1"/>
    <property type="match status" value="1"/>
</dbReference>
<dbReference type="AlphaFoldDB" id="A0A4P9ZKV0"/>
<proteinExistence type="predicted"/>
<dbReference type="STRING" id="215637.A0A4P9ZKV0"/>
<dbReference type="SUPFAM" id="SSF56672">
    <property type="entry name" value="DNA/RNA polymerases"/>
    <property type="match status" value="1"/>
</dbReference>
<name>A0A4P9ZKV0_9FUNG</name>
<evidence type="ECO:0000313" key="1">
    <source>
        <dbReference type="EMBL" id="RKP33733.1"/>
    </source>
</evidence>
<feature type="non-terminal residue" evidence="1">
    <location>
        <position position="159"/>
    </location>
</feature>
<accession>A0A4P9ZKV0</accession>
<dbReference type="EMBL" id="ML003597">
    <property type="protein sequence ID" value="RKP33733.1"/>
    <property type="molecule type" value="Genomic_DNA"/>
</dbReference>
<protein>
    <recommendedName>
        <fullName evidence="3">DNA/RNA polymerase</fullName>
    </recommendedName>
</protein>
<sequence length="159" mass="18294">RYKPAHKKVHPVAAPMPAEYQTEYPITGRDIFDDVDMNYSGDHRLTDENTRALVIGDGELTDTESHYFLNRLREVDQVFAFNKTHLGMVKPEFAPPIRVATVPHTPWNFKPFAVPRAMHDQVVAMLRDRLESGVIEPSEGPYASRWFTLLKKDGKNLRF</sequence>
<evidence type="ECO:0000313" key="2">
    <source>
        <dbReference type="Proteomes" id="UP000268162"/>
    </source>
</evidence>
<feature type="non-terminal residue" evidence="1">
    <location>
        <position position="1"/>
    </location>
</feature>
<evidence type="ECO:0008006" key="3">
    <source>
        <dbReference type="Google" id="ProtNLM"/>
    </source>
</evidence>